<feature type="compositionally biased region" description="Basic and acidic residues" evidence="5">
    <location>
        <begin position="1482"/>
        <end position="1492"/>
    </location>
</feature>
<feature type="compositionally biased region" description="Basic residues" evidence="5">
    <location>
        <begin position="1883"/>
        <end position="1897"/>
    </location>
</feature>
<dbReference type="InterPro" id="IPR019786">
    <property type="entry name" value="Zinc_finger_PHD-type_CS"/>
</dbReference>
<comment type="caution">
    <text evidence="9">The sequence shown here is derived from an EMBL/GenBank/DDBJ whole genome shotgun (WGS) entry which is preliminary data.</text>
</comment>
<dbReference type="PROSITE" id="PS01159">
    <property type="entry name" value="WW_DOMAIN_1"/>
    <property type="match status" value="1"/>
</dbReference>
<dbReference type="CDD" id="cd15536">
    <property type="entry name" value="PHD_PHRF1"/>
    <property type="match status" value="1"/>
</dbReference>
<accession>A0A8J6HBN9</accession>
<evidence type="ECO:0000256" key="5">
    <source>
        <dbReference type="SAM" id="MobiDB-lite"/>
    </source>
</evidence>
<feature type="domain" description="PHD-type" evidence="6">
    <location>
        <begin position="807"/>
        <end position="857"/>
    </location>
</feature>
<dbReference type="CDD" id="cd16635">
    <property type="entry name" value="mRING-HC-C3HC3D_PHRF1"/>
    <property type="match status" value="1"/>
</dbReference>
<dbReference type="PANTHER" id="PTHR12618">
    <property type="entry name" value="PHD AND RING FINGER DOMAIN-CONTAINING PROTEIN 1"/>
    <property type="match status" value="1"/>
</dbReference>
<feature type="compositionally biased region" description="Basic and acidic residues" evidence="5">
    <location>
        <begin position="1862"/>
        <end position="1882"/>
    </location>
</feature>
<feature type="compositionally biased region" description="Basic and acidic residues" evidence="5">
    <location>
        <begin position="1574"/>
        <end position="1600"/>
    </location>
</feature>
<evidence type="ECO:0000256" key="1">
    <source>
        <dbReference type="ARBA" id="ARBA00022723"/>
    </source>
</evidence>
<feature type="region of interest" description="Disordered" evidence="5">
    <location>
        <begin position="963"/>
        <end position="987"/>
    </location>
</feature>
<evidence type="ECO:0000259" key="7">
    <source>
        <dbReference type="PROSITE" id="PS50020"/>
    </source>
</evidence>
<feature type="compositionally biased region" description="Basic and acidic residues" evidence="5">
    <location>
        <begin position="1447"/>
        <end position="1466"/>
    </location>
</feature>
<name>A0A8J6HBN9_TENMO</name>
<keyword evidence="3" id="KW-0862">Zinc</keyword>
<dbReference type="InterPro" id="IPR001965">
    <property type="entry name" value="Znf_PHD"/>
</dbReference>
<feature type="region of interest" description="Disordered" evidence="5">
    <location>
        <begin position="2199"/>
        <end position="2279"/>
    </location>
</feature>
<dbReference type="Proteomes" id="UP000719412">
    <property type="component" value="Unassembled WGS sequence"/>
</dbReference>
<evidence type="ECO:0000256" key="3">
    <source>
        <dbReference type="ARBA" id="ARBA00022833"/>
    </source>
</evidence>
<protein>
    <recommendedName>
        <fullName evidence="11">PHD and RING finger domain-containing protein 1</fullName>
    </recommendedName>
</protein>
<evidence type="ECO:0000256" key="2">
    <source>
        <dbReference type="ARBA" id="ARBA00022771"/>
    </source>
</evidence>
<dbReference type="CDD" id="cd00201">
    <property type="entry name" value="WW"/>
    <property type="match status" value="1"/>
</dbReference>
<feature type="region of interest" description="Disordered" evidence="5">
    <location>
        <begin position="1933"/>
        <end position="2161"/>
    </location>
</feature>
<feature type="compositionally biased region" description="Polar residues" evidence="5">
    <location>
        <begin position="2228"/>
        <end position="2251"/>
    </location>
</feature>
<dbReference type="InterPro" id="IPR036020">
    <property type="entry name" value="WW_dom_sf"/>
</dbReference>
<dbReference type="EMBL" id="JABDTM020026633">
    <property type="protein sequence ID" value="KAH0811695.1"/>
    <property type="molecule type" value="Genomic_DNA"/>
</dbReference>
<feature type="region of interest" description="Disordered" evidence="5">
    <location>
        <begin position="2298"/>
        <end position="2323"/>
    </location>
</feature>
<feature type="region of interest" description="Disordered" evidence="5">
    <location>
        <begin position="596"/>
        <end position="726"/>
    </location>
</feature>
<dbReference type="SMART" id="SM00456">
    <property type="entry name" value="WW"/>
    <property type="match status" value="1"/>
</dbReference>
<dbReference type="Pfam" id="PF00397">
    <property type="entry name" value="WW"/>
    <property type="match status" value="1"/>
</dbReference>
<feature type="domain" description="RING-type" evidence="8">
    <location>
        <begin position="729"/>
        <end position="770"/>
    </location>
</feature>
<evidence type="ECO:0000259" key="6">
    <source>
        <dbReference type="PROSITE" id="PS50016"/>
    </source>
</evidence>
<evidence type="ECO:0000313" key="10">
    <source>
        <dbReference type="Proteomes" id="UP000719412"/>
    </source>
</evidence>
<dbReference type="SUPFAM" id="SSF57850">
    <property type="entry name" value="RING/U-box"/>
    <property type="match status" value="1"/>
</dbReference>
<feature type="compositionally biased region" description="Pro residues" evidence="5">
    <location>
        <begin position="2015"/>
        <end position="2027"/>
    </location>
</feature>
<feature type="compositionally biased region" description="Polar residues" evidence="5">
    <location>
        <begin position="1975"/>
        <end position="1986"/>
    </location>
</feature>
<feature type="compositionally biased region" description="Polar residues" evidence="5">
    <location>
        <begin position="706"/>
        <end position="724"/>
    </location>
</feature>
<feature type="compositionally biased region" description="Polar residues" evidence="5">
    <location>
        <begin position="2039"/>
        <end position="2058"/>
    </location>
</feature>
<feature type="compositionally biased region" description="Polar residues" evidence="5">
    <location>
        <begin position="1355"/>
        <end position="1370"/>
    </location>
</feature>
<dbReference type="PROSITE" id="PS50089">
    <property type="entry name" value="ZF_RING_2"/>
    <property type="match status" value="1"/>
</dbReference>
<feature type="domain" description="WW" evidence="7">
    <location>
        <begin position="320"/>
        <end position="354"/>
    </location>
</feature>
<feature type="compositionally biased region" description="Basic and acidic residues" evidence="5">
    <location>
        <begin position="1278"/>
        <end position="1294"/>
    </location>
</feature>
<dbReference type="SMART" id="SM00249">
    <property type="entry name" value="PHD"/>
    <property type="match status" value="1"/>
</dbReference>
<reference evidence="9" key="2">
    <citation type="submission" date="2021-08" db="EMBL/GenBank/DDBJ databases">
        <authorList>
            <person name="Eriksson T."/>
        </authorList>
    </citation>
    <scope>NUCLEOTIDE SEQUENCE</scope>
    <source>
        <strain evidence="9">Stoneville</strain>
        <tissue evidence="9">Whole head</tissue>
    </source>
</reference>
<dbReference type="Gene3D" id="3.30.40.10">
    <property type="entry name" value="Zinc/RING finger domain, C3HC4 (zinc finger)"/>
    <property type="match status" value="2"/>
</dbReference>
<dbReference type="PROSITE" id="PS50016">
    <property type="entry name" value="ZF_PHD_2"/>
    <property type="match status" value="1"/>
</dbReference>
<dbReference type="SUPFAM" id="SSF57903">
    <property type="entry name" value="FYVE/PHD zinc finger"/>
    <property type="match status" value="1"/>
</dbReference>
<feature type="compositionally biased region" description="Low complexity" evidence="5">
    <location>
        <begin position="2147"/>
        <end position="2161"/>
    </location>
</feature>
<evidence type="ECO:0000313" key="9">
    <source>
        <dbReference type="EMBL" id="KAH0811695.1"/>
    </source>
</evidence>
<sequence length="2439" mass="272210">MMSRKIILISSYGGESESEEENLPKEDAQEIDSNKPLQSSTPNSEDEDDVDIISKIQKKACELKQLGGELPSEVKQIVNKTKLETAILKKPEAKEISGFSLVAGYSDSEEEPEVEAPKQNFLLAPPPHENKISHSTLFPVTKPIDVKDFGASPKITEGDEGFDSKAFQRKRRIGVALVNTGKKSKIDDENERKGLGFSNDSNSGDNVISGGGSTYPGFKCGGVMFVKSDVLNPTPVSTNAGENFGEKPEKVLREIEDTYKTLKEKLGFLSEGREEVSPVQVMLIQIETLYTALKSGDLKQSYLRKWLDETCSDLVKLEKETTPEGWLLQWDRSHKRYYYQNAATGESQWEYPQADVTVCDEAMDICTTPPPNGAEPTIHMSPPLPPNIASPSPPPPPTISDCKSSNNKKKCDIPLPPEPKEATAVLNVRTDRYDSNGEPLPPGVDALDVAAKAKENVKGDMTDVLNSFYSDIAAIETSNSPPIPNVNEDAKLETTTDNVLEPSKKKKKTKVKLTQGIAMKKKGVSKLVEKWKNRSNPSSGPVSIGADRSLFHAGVTLERTGWVSSLDARGLEEEHRFFVQLGFYGAAVFFVEGEERTKHDSPNSTSSSANTSIVTTSRRRFRRTLVEDDSDSDSGSSIEVHPKRKIVPRVVSDADSDSSGSVITQRSKRPARVVSDSESSEDSDHGFEGSSSSQWETDFSDAETPKPTTAKVQDTGVDSDSSDGQSEKCPICLISFSNQEIGTPESCDHMFCVECIQEWSKNMNTCPVDRQEYRIILVRRNINGSIYKQIPIQPPNPQNEVDIVEDPTFCEVCGLSDREDRMLLCDGCDLGYHLECLNPPLMEIPAGAWFCNDCTPEDLVDPEIELHELQLLLDDAHEMGRPRSSRRTASSRLVPRTRHSERVRRRIVNNRNVNQASASPTEPPQSVSSTTSRRVGRPKKKRRRKPRYRVVYQVDEATGETVAVKKRVKRRKKKRRKRPVQPPKTAKKRLALQLGMCAPRHPQQSLPDVRVQPQVSNLQTQRVQAGIPALRLFGGQEDLDFVWSEDEGDGSGVLVRRGASRRRTLVKSVSVPNSVSSSTDVLGSILGEQSMFHSRKTKFSLGKNGKFTMETSNDRVLRELNSYDHLVRRTPTTYSSGTRSDSVPSSSGRRSSSPHQNNAAPTSTVENTTATHSSTGGNQEQFNSPQDYTQTNLCTIYDVNMDDKRNDKKKPENASEDNTPRSGTPASESEIDIYSDIETVSTSKADEGDFKAPSPLPTTPNAGTDDDNNDSEPDMVIDTEKTNPEPEENTKEETTVTSTVDSNAEAVPVPQAVTSTSEIQSQAIQSSNQLFDDKNVVEKNHEDDEDSEDGCPNFSIYSKESITMAKNTDITLGPAEDDDQTNNQVGEISSSPADKPVEQNVDKTEKKPSMGTGLYSDSEDESVVKRGVENSFGITDIRNMTEDISEEERSYTPCLDERPTVYREGIEGLDTEMISDEDRNDFDESHDLKTASDGDALEINAKESELDFTRPEDYEEGEIVDKLKNKKTEEPKKAKEEGGKKSAKKKEDTDKVGNKENENQNSNKESTFKKLSKNNKERNYREKDRERSKSREKRDKDSKKDKKKEKRKEIERYDVRALIAEKPRRLKDKFGRDIRRSASRSKTRTPSPPRRSASRSRRSASNTRRSASKTRRSPSKRRTVSRERNRKKRRRSKNRRSLSRSKSRSVERRRSRSKTKKRRRSPSRERRRKSRERSKGKSKKLRSRSRHRSRSPTPKRTKEWSRRHSREWTPSLSRSRSPEPRHLTPSWTPPRIMDNSVKPHNLTVILTNDANKKKKEKKRKTEKKVKENDRTKKRKRNERTPPPSKEVFASGDNILVSVSFNKDNETRDVSTKKKREVEETANKKPKKDKIKKNKKRNRDLTGVKPVAIIDLERSPFKELTPSPKDVIVLSDSDNEEARSMQKGICDSSQQVGSPERCVNSYSTGPKTPPEPQVKFTLTSKQTQMRAITNPLHEPDDIEPEGDTQEVVDGPHKGPNTPPEPPNSPPSSPDAYDPFEPTKSRSPTPEPIQTTQSNSTLNMDDNRDESNTETRTGIIEMEKSGNSIGQTPDALKSHTPPLADVQPADSQSSIQVTPESSLGKSPERSANTTVQTQTVTASKPVAQTIPFSSSVPTSMTSTPVNSSLAPPRINILNTTIITPPHVVASSIPQRIVLPNAVKSSPVKISPTKPAIKSTPIKPMPSKGARKSNSRNQNGSDTVEANLSFDSPYSPGSSDYEDLFEPPVETAPKAASKPPNKVAKSPAKIQNAFDALFGTSPFNKIKAKQDNKPPSKFNKKPQTVSGKGTKQVGVKLDEDNLKILDELPNSAVEMQVKDKFLKKLNRQERVVEEVKLVLKPHYNKKHINKEEYKDILRRAVPKICHNKSGEINPTKIKNLIEAYVKKVRHSKKVTSSSSSVNPQKA</sequence>
<feature type="compositionally biased region" description="Polar residues" evidence="5">
    <location>
        <begin position="1381"/>
        <end position="1392"/>
    </location>
</feature>
<dbReference type="SMART" id="SM00184">
    <property type="entry name" value="RING"/>
    <property type="match status" value="1"/>
</dbReference>
<feature type="compositionally biased region" description="Basic residues" evidence="5">
    <location>
        <begin position="1812"/>
        <end position="1823"/>
    </location>
</feature>
<organism evidence="9 10">
    <name type="scientific">Tenebrio molitor</name>
    <name type="common">Yellow mealworm beetle</name>
    <dbReference type="NCBI Taxonomy" id="7067"/>
    <lineage>
        <taxon>Eukaryota</taxon>
        <taxon>Metazoa</taxon>
        <taxon>Ecdysozoa</taxon>
        <taxon>Arthropoda</taxon>
        <taxon>Hexapoda</taxon>
        <taxon>Insecta</taxon>
        <taxon>Pterygota</taxon>
        <taxon>Neoptera</taxon>
        <taxon>Endopterygota</taxon>
        <taxon>Coleoptera</taxon>
        <taxon>Polyphaga</taxon>
        <taxon>Cucujiformia</taxon>
        <taxon>Tenebrionidae</taxon>
        <taxon>Tenebrio</taxon>
    </lineage>
</organism>
<dbReference type="InterPro" id="IPR001202">
    <property type="entry name" value="WW_dom"/>
</dbReference>
<dbReference type="InterPro" id="IPR017907">
    <property type="entry name" value="Znf_RING_CS"/>
</dbReference>
<gene>
    <name evidence="9" type="ORF">GEV33_011094</name>
</gene>
<keyword evidence="10" id="KW-1185">Reference proteome</keyword>
<dbReference type="InterPro" id="IPR001841">
    <property type="entry name" value="Znf_RING"/>
</dbReference>
<proteinExistence type="predicted"/>
<feature type="region of interest" description="Disordered" evidence="5">
    <location>
        <begin position="878"/>
        <end position="950"/>
    </location>
</feature>
<feature type="compositionally biased region" description="Low complexity" evidence="5">
    <location>
        <begin position="602"/>
        <end position="616"/>
    </location>
</feature>
<feature type="region of interest" description="Disordered" evidence="5">
    <location>
        <begin position="1439"/>
        <end position="1901"/>
    </location>
</feature>
<dbReference type="InterPro" id="IPR013083">
    <property type="entry name" value="Znf_RING/FYVE/PHD"/>
</dbReference>
<feature type="compositionally biased region" description="Basic and acidic residues" evidence="5">
    <location>
        <begin position="1519"/>
        <end position="1558"/>
    </location>
</feature>
<feature type="compositionally biased region" description="Acidic residues" evidence="5">
    <location>
        <begin position="1264"/>
        <end position="1277"/>
    </location>
</feature>
<reference evidence="9" key="1">
    <citation type="journal article" date="2020" name="J Insects Food Feed">
        <title>The yellow mealworm (Tenebrio molitor) genome: a resource for the emerging insects as food and feed industry.</title>
        <authorList>
            <person name="Eriksson T."/>
            <person name="Andere A."/>
            <person name="Kelstrup H."/>
            <person name="Emery V."/>
            <person name="Picard C."/>
        </authorList>
    </citation>
    <scope>NUCLEOTIDE SEQUENCE</scope>
    <source>
        <strain evidence="9">Stoneville</strain>
        <tissue evidence="9">Whole head</tissue>
    </source>
</reference>
<feature type="compositionally biased region" description="Basic residues" evidence="5">
    <location>
        <begin position="964"/>
        <end position="987"/>
    </location>
</feature>
<dbReference type="SUPFAM" id="SSF51045">
    <property type="entry name" value="WW domain"/>
    <property type="match status" value="1"/>
</dbReference>
<dbReference type="PANTHER" id="PTHR12618:SF20">
    <property type="entry name" value="PHD AND RING FINGER DOMAIN-CONTAINING PROTEIN 1"/>
    <property type="match status" value="1"/>
</dbReference>
<evidence type="ECO:0008006" key="11">
    <source>
        <dbReference type="Google" id="ProtNLM"/>
    </source>
</evidence>
<dbReference type="InterPro" id="IPR047157">
    <property type="entry name" value="PHRF1/Atg35"/>
</dbReference>
<feature type="compositionally biased region" description="Polar residues" evidence="5">
    <location>
        <begin position="1154"/>
        <end position="1189"/>
    </location>
</feature>
<dbReference type="PROSITE" id="PS01359">
    <property type="entry name" value="ZF_PHD_1"/>
    <property type="match status" value="1"/>
</dbReference>
<dbReference type="InterPro" id="IPR057031">
    <property type="entry name" value="SFR19-like_C"/>
</dbReference>
<feature type="compositionally biased region" description="Basic residues" evidence="5">
    <location>
        <begin position="934"/>
        <end position="948"/>
    </location>
</feature>
<feature type="region of interest" description="Disordered" evidence="5">
    <location>
        <begin position="383"/>
        <end position="419"/>
    </location>
</feature>
<feature type="region of interest" description="Disordered" evidence="5">
    <location>
        <begin position="1122"/>
        <end position="1189"/>
    </location>
</feature>
<dbReference type="Pfam" id="PF00628">
    <property type="entry name" value="PHD"/>
    <property type="match status" value="1"/>
</dbReference>
<evidence type="ECO:0000256" key="4">
    <source>
        <dbReference type="PROSITE-ProRule" id="PRU00175"/>
    </source>
</evidence>
<feature type="compositionally biased region" description="Basic and acidic residues" evidence="5">
    <location>
        <begin position="1395"/>
        <end position="1408"/>
    </location>
</feature>
<feature type="compositionally biased region" description="Polar residues" evidence="5">
    <location>
        <begin position="1312"/>
        <end position="1330"/>
    </location>
</feature>
<dbReference type="InterPro" id="IPR011011">
    <property type="entry name" value="Znf_FYVE_PHD"/>
</dbReference>
<dbReference type="PROSITE" id="PS50020">
    <property type="entry name" value="WW_DOMAIN_2"/>
    <property type="match status" value="1"/>
</dbReference>
<dbReference type="GO" id="GO:0008270">
    <property type="term" value="F:zinc ion binding"/>
    <property type="evidence" value="ECO:0007669"/>
    <property type="project" value="UniProtKB-KW"/>
</dbReference>
<feature type="compositionally biased region" description="Basic and acidic residues" evidence="5">
    <location>
        <begin position="1331"/>
        <end position="1342"/>
    </location>
</feature>
<feature type="compositionally biased region" description="Basic and acidic residues" evidence="5">
    <location>
        <begin position="1607"/>
        <end position="1636"/>
    </location>
</feature>
<dbReference type="PROSITE" id="PS00518">
    <property type="entry name" value="ZF_RING_1"/>
    <property type="match status" value="1"/>
</dbReference>
<feature type="compositionally biased region" description="Polar residues" evidence="5">
    <location>
        <begin position="1216"/>
        <end position="1227"/>
    </location>
</feature>
<keyword evidence="2 4" id="KW-0863">Zinc-finger</keyword>
<dbReference type="Gene3D" id="2.20.70.10">
    <property type="match status" value="1"/>
</dbReference>
<feature type="compositionally biased region" description="Basic and acidic residues" evidence="5">
    <location>
        <begin position="1500"/>
        <end position="1512"/>
    </location>
</feature>
<feature type="region of interest" description="Disordered" evidence="5">
    <location>
        <begin position="1"/>
        <end position="51"/>
    </location>
</feature>
<evidence type="ECO:0000259" key="8">
    <source>
        <dbReference type="PROSITE" id="PS50089"/>
    </source>
</evidence>
<feature type="compositionally biased region" description="Low complexity" evidence="5">
    <location>
        <begin position="650"/>
        <end position="662"/>
    </location>
</feature>
<feature type="region of interest" description="Disordered" evidence="5">
    <location>
        <begin position="1202"/>
        <end position="1422"/>
    </location>
</feature>
<dbReference type="Pfam" id="PF23030">
    <property type="entry name" value="SCAF11-like_C"/>
    <property type="match status" value="1"/>
</dbReference>
<dbReference type="Pfam" id="PF13639">
    <property type="entry name" value="zf-RING_2"/>
    <property type="match status" value="1"/>
</dbReference>
<feature type="compositionally biased region" description="Acidic residues" evidence="5">
    <location>
        <begin position="1995"/>
        <end position="2005"/>
    </location>
</feature>
<feature type="compositionally biased region" description="Polar residues" evidence="5">
    <location>
        <begin position="2103"/>
        <end position="2126"/>
    </location>
</feature>
<keyword evidence="1" id="KW-0479">Metal-binding</keyword>
<feature type="compositionally biased region" description="Basic residues" evidence="5">
    <location>
        <begin position="895"/>
        <end position="908"/>
    </location>
</feature>
<feature type="compositionally biased region" description="Low complexity" evidence="5">
    <location>
        <begin position="1135"/>
        <end position="1153"/>
    </location>
</feature>
<feature type="compositionally biased region" description="Acidic residues" evidence="5">
    <location>
        <begin position="1467"/>
        <end position="1481"/>
    </location>
</feature>
<feature type="compositionally biased region" description="Basic and acidic residues" evidence="5">
    <location>
        <begin position="1202"/>
        <end position="1213"/>
    </location>
</feature>
<feature type="compositionally biased region" description="Basic residues" evidence="5">
    <location>
        <begin position="1666"/>
        <end position="1755"/>
    </location>
</feature>
<dbReference type="InterPro" id="IPR019787">
    <property type="entry name" value="Znf_PHD-finger"/>
</dbReference>
<feature type="compositionally biased region" description="Pro residues" evidence="5">
    <location>
        <begin position="383"/>
        <end position="398"/>
    </location>
</feature>